<evidence type="ECO:0000313" key="3">
    <source>
        <dbReference type="Proteomes" id="UP000837857"/>
    </source>
</evidence>
<feature type="compositionally biased region" description="Basic and acidic residues" evidence="1">
    <location>
        <begin position="7"/>
        <end position="31"/>
    </location>
</feature>
<feature type="region of interest" description="Disordered" evidence="1">
    <location>
        <begin position="84"/>
        <end position="159"/>
    </location>
</feature>
<sequence>MNIDPPRPQRPDIIEREVVGKSPALREDHHPPPPPSTNNSHHTHDHPSGMDLNSDIPEHYDLENASSIAPSDIDIVYHYKGFREAPGVRKYKATPPPIAGYHHKHQTPQHRHSPHHPSGYPPRVLPQASQPPPQPRQHQTTPLARLSPSSELSQQPRILTLHDISGKPLQSALLATTSSSGGVGKDALHSNSERSLNSPVMSQLSGQSSSAGRKTPSAAPQVPQVVSVGSGAVGLTAEEIERMNARQRTSSLVSTLDAVSSSSEAPRGGGVSHHMSHRHHSPPVDNRSSTGSDDESGNDSFTCSEIEYDNNSISADKSEDVRRQNVSSGNNNKKPILPPPYESFDSSFRGSLSTLVASDDDLSPHVGAALYRQANGSPAPATLGWDYFLNWGPNFESMIGVFKDIAELPDAVNGRMSSSLRLPNGTPKPSEEYV</sequence>
<keyword evidence="3" id="KW-1185">Reference proteome</keyword>
<gene>
    <name evidence="2" type="ORF">IPOD504_LOCUS17283</name>
</gene>
<feature type="compositionally biased region" description="Basic residues" evidence="1">
    <location>
        <begin position="101"/>
        <end position="115"/>
    </location>
</feature>
<feature type="non-terminal residue" evidence="2">
    <location>
        <position position="434"/>
    </location>
</feature>
<name>A0ABN8J5L6_9NEOP</name>
<feature type="compositionally biased region" description="Polar residues" evidence="1">
    <location>
        <begin position="193"/>
        <end position="212"/>
    </location>
</feature>
<accession>A0ABN8J5L6</accession>
<feature type="region of interest" description="Disordered" evidence="1">
    <location>
        <begin position="1"/>
        <end position="70"/>
    </location>
</feature>
<feature type="region of interest" description="Disordered" evidence="1">
    <location>
        <begin position="415"/>
        <end position="434"/>
    </location>
</feature>
<feature type="compositionally biased region" description="Polar residues" evidence="1">
    <location>
        <begin position="298"/>
        <end position="315"/>
    </location>
</feature>
<proteinExistence type="predicted"/>
<feature type="compositionally biased region" description="Polar residues" evidence="1">
    <location>
        <begin position="324"/>
        <end position="333"/>
    </location>
</feature>
<organism evidence="2 3">
    <name type="scientific">Iphiclides podalirius</name>
    <name type="common">scarce swallowtail</name>
    <dbReference type="NCBI Taxonomy" id="110791"/>
    <lineage>
        <taxon>Eukaryota</taxon>
        <taxon>Metazoa</taxon>
        <taxon>Ecdysozoa</taxon>
        <taxon>Arthropoda</taxon>
        <taxon>Hexapoda</taxon>
        <taxon>Insecta</taxon>
        <taxon>Pterygota</taxon>
        <taxon>Neoptera</taxon>
        <taxon>Endopterygota</taxon>
        <taxon>Lepidoptera</taxon>
        <taxon>Glossata</taxon>
        <taxon>Ditrysia</taxon>
        <taxon>Papilionoidea</taxon>
        <taxon>Papilionidae</taxon>
        <taxon>Papilioninae</taxon>
        <taxon>Iphiclides</taxon>
    </lineage>
</organism>
<reference evidence="2" key="1">
    <citation type="submission" date="2022-03" db="EMBL/GenBank/DDBJ databases">
        <authorList>
            <person name="Martin H S."/>
        </authorList>
    </citation>
    <scope>NUCLEOTIDE SEQUENCE</scope>
</reference>
<feature type="region of interest" description="Disordered" evidence="1">
    <location>
        <begin position="172"/>
        <end position="342"/>
    </location>
</feature>
<dbReference type="Proteomes" id="UP000837857">
    <property type="component" value="Chromosome 9"/>
</dbReference>
<feature type="compositionally biased region" description="Polar residues" evidence="1">
    <location>
        <begin position="246"/>
        <end position="264"/>
    </location>
</feature>
<dbReference type="EMBL" id="OW152821">
    <property type="protein sequence ID" value="CAH2076446.1"/>
    <property type="molecule type" value="Genomic_DNA"/>
</dbReference>
<feature type="compositionally biased region" description="Pro residues" evidence="1">
    <location>
        <begin position="119"/>
        <end position="135"/>
    </location>
</feature>
<feature type="compositionally biased region" description="Polar residues" evidence="1">
    <location>
        <begin position="147"/>
        <end position="157"/>
    </location>
</feature>
<evidence type="ECO:0000256" key="1">
    <source>
        <dbReference type="SAM" id="MobiDB-lite"/>
    </source>
</evidence>
<protein>
    <submittedName>
        <fullName evidence="2">Uncharacterized protein</fullName>
    </submittedName>
</protein>
<evidence type="ECO:0000313" key="2">
    <source>
        <dbReference type="EMBL" id="CAH2076446.1"/>
    </source>
</evidence>